<proteinExistence type="predicted"/>
<feature type="region of interest" description="Disordered" evidence="1">
    <location>
        <begin position="63"/>
        <end position="83"/>
    </location>
</feature>
<name>D3SZ14_NATMM</name>
<dbReference type="AlphaFoldDB" id="D3SZ14"/>
<dbReference type="Pfam" id="PF09851">
    <property type="entry name" value="SHOCT"/>
    <property type="match status" value="1"/>
</dbReference>
<dbReference type="InterPro" id="IPR018649">
    <property type="entry name" value="SHOCT"/>
</dbReference>
<gene>
    <name evidence="3" type="ordered locus">Nmag_2648</name>
</gene>
<dbReference type="PaxDb" id="547559-Nmag_2648"/>
<accession>D3SZ14</accession>
<dbReference type="Proteomes" id="UP000001879">
    <property type="component" value="Chromosome"/>
</dbReference>
<feature type="compositionally biased region" description="Acidic residues" evidence="1">
    <location>
        <begin position="68"/>
        <end position="83"/>
    </location>
</feature>
<feature type="domain" description="SHOCT" evidence="2">
    <location>
        <begin position="83"/>
        <end position="110"/>
    </location>
</feature>
<dbReference type="STRING" id="547559.Nmag_2648"/>
<keyword evidence="4" id="KW-1185">Reference proteome</keyword>
<dbReference type="eggNOG" id="arCOG03912">
    <property type="taxonomic scope" value="Archaea"/>
</dbReference>
<reference evidence="3 4" key="2">
    <citation type="journal article" date="2012" name="BMC Genomics">
        <title>A comparative genomics perspective on the genetic content of the alkaliphilic haloarchaeon Natrialba magadii ATCC 43099T.</title>
        <authorList>
            <person name="Siddaramappa S."/>
            <person name="Challacombe J.F."/>
            <person name="Decastro R.E."/>
            <person name="Pfeiffer F."/>
            <person name="Sastre D.E."/>
            <person name="Gimenez M.I."/>
            <person name="Paggi R.A."/>
            <person name="Detter J.C."/>
            <person name="Davenport K.W."/>
            <person name="Goodwin L.A."/>
            <person name="Kyrpides N."/>
            <person name="Tapia R."/>
            <person name="Pitluck S."/>
            <person name="Lucas S."/>
            <person name="Woyke T."/>
            <person name="Maupin-Furlow J.A."/>
        </authorList>
    </citation>
    <scope>NUCLEOTIDE SEQUENCE [LARGE SCALE GENOMIC DNA]</scope>
    <source>
        <strain evidence="4">ATCC 43099 / DSM 3394 / CCM 3739 / CIP 104546 / IAM 13178 / JCM 8861 / NBRC 102185 / NCIMB 2190 / MS3</strain>
    </source>
</reference>
<protein>
    <submittedName>
        <fullName evidence="3">DUF2078 family protein</fullName>
    </submittedName>
</protein>
<feature type="compositionally biased region" description="Basic residues" evidence="1">
    <location>
        <begin position="142"/>
        <end position="154"/>
    </location>
</feature>
<evidence type="ECO:0000259" key="2">
    <source>
        <dbReference type="Pfam" id="PF09851"/>
    </source>
</evidence>
<reference evidence="4" key="1">
    <citation type="submission" date="2010-02" db="EMBL/GenBank/DDBJ databases">
        <title>Complete sequence of chromosome of Natrialba magadii ATCC 43099.</title>
        <authorList>
            <consortium name="US DOE Joint Genome Institute"/>
            <person name="Lucas S."/>
            <person name="Copeland A."/>
            <person name="Lapidus A."/>
            <person name="Cheng J.-F."/>
            <person name="Bruce D."/>
            <person name="Goodwin L."/>
            <person name="Pitluck S."/>
            <person name="Davenport K."/>
            <person name="Saunders E."/>
            <person name="Detter J.C."/>
            <person name="Han C."/>
            <person name="Tapia R."/>
            <person name="Land M."/>
            <person name="Hauser L."/>
            <person name="Kyrpides N."/>
            <person name="Mikhailova N."/>
            <person name="De Castro R.E."/>
            <person name="Maupin-Furlow J.A."/>
            <person name="Woyke T."/>
        </authorList>
    </citation>
    <scope>NUCLEOTIDE SEQUENCE [LARGE SCALE GENOMIC DNA]</scope>
    <source>
        <strain evidence="4">ATCC 43099 / DSM 3394 / CCM 3739 / CIP 104546 / IAM 13178 / JCM 8861 / NBRC 102185 / NCIMB 2190 / MS3</strain>
    </source>
</reference>
<evidence type="ECO:0000313" key="3">
    <source>
        <dbReference type="EMBL" id="ADD06206.2"/>
    </source>
</evidence>
<sequence>MSGARTTGRSSPMAVAILLVALLAAFVALVVIDSSVAIVLGIMVLIFGGDLLRDLTSALTAPAPESDVSVDEGDDGAATDPEDALERLRVRYADGELSDAEFERRLEILLETGSLGDAERYLASDDAGEAFADDSGRGHGSGNRHGRARGRNSSRSKTEGHSSSELERSTE</sequence>
<dbReference type="KEGG" id="nmg:Nmag_2648"/>
<organism evidence="3 4">
    <name type="scientific">Natrialba magadii (strain ATCC 43099 / DSM 3394 / CCM 3739 / CIP 104546 / IAM 13178 / JCM 8861 / NBRC 102185 / NCIMB 2190 / MS3)</name>
    <name type="common">Natronobacterium magadii</name>
    <dbReference type="NCBI Taxonomy" id="547559"/>
    <lineage>
        <taxon>Archaea</taxon>
        <taxon>Methanobacteriati</taxon>
        <taxon>Methanobacteriota</taxon>
        <taxon>Stenosarchaea group</taxon>
        <taxon>Halobacteria</taxon>
        <taxon>Halobacteriales</taxon>
        <taxon>Natrialbaceae</taxon>
        <taxon>Natrialba</taxon>
    </lineage>
</organism>
<feature type="compositionally biased region" description="Basic and acidic residues" evidence="1">
    <location>
        <begin position="156"/>
        <end position="171"/>
    </location>
</feature>
<evidence type="ECO:0000313" key="4">
    <source>
        <dbReference type="Proteomes" id="UP000001879"/>
    </source>
</evidence>
<evidence type="ECO:0000256" key="1">
    <source>
        <dbReference type="SAM" id="MobiDB-lite"/>
    </source>
</evidence>
<feature type="region of interest" description="Disordered" evidence="1">
    <location>
        <begin position="129"/>
        <end position="171"/>
    </location>
</feature>
<dbReference type="EMBL" id="CP001932">
    <property type="protein sequence ID" value="ADD06206.2"/>
    <property type="molecule type" value="Genomic_DNA"/>
</dbReference>